<dbReference type="EMBL" id="CP124690">
    <property type="protein sequence ID" value="WGX77667.1"/>
    <property type="molecule type" value="Genomic_DNA"/>
</dbReference>
<sequence length="227" mass="26271">MNILNVSSGRSILKSYNSSSLKNIKINGHTNKKSVEISLKEMHIFNKGKQLARENLDATYNSSINHKFQESLEHKLSQLTEIKSMIENKDKANDVTENTKVELSIKSTDKIKSKKDISISEEENLFSEQQINLEDINKKISETKSELKDSKVLAKELSEQSEIIDDKISMYKKMYGNDMFKMAEKEVILKKVYDNRNNPLINEIKSTFNEIIELESKLKDKLNKYQE</sequence>
<gene>
    <name evidence="2" type="ORF">QJS64_20520</name>
</gene>
<accession>A0ABY8RA78</accession>
<protein>
    <submittedName>
        <fullName evidence="2">Uncharacterized protein</fullName>
    </submittedName>
</protein>
<evidence type="ECO:0000313" key="2">
    <source>
        <dbReference type="EMBL" id="WGX77667.1"/>
    </source>
</evidence>
<name>A0ABY8RA78_PARBF</name>
<proteinExistence type="predicted"/>
<keyword evidence="3" id="KW-1185">Reference proteome</keyword>
<geneLocation type="plasmid" evidence="2 3">
    <name>unnamed5</name>
</geneLocation>
<organism evidence="2 3">
    <name type="scientific">Paraclostridium bifermentans</name>
    <name type="common">Clostridium bifermentans</name>
    <dbReference type="NCBI Taxonomy" id="1490"/>
    <lineage>
        <taxon>Bacteria</taxon>
        <taxon>Bacillati</taxon>
        <taxon>Bacillota</taxon>
        <taxon>Clostridia</taxon>
        <taxon>Peptostreptococcales</taxon>
        <taxon>Peptostreptococcaceae</taxon>
        <taxon>Paraclostridium</taxon>
    </lineage>
</organism>
<keyword evidence="2" id="KW-0614">Plasmid</keyword>
<evidence type="ECO:0000313" key="3">
    <source>
        <dbReference type="Proteomes" id="UP001239169"/>
    </source>
</evidence>
<evidence type="ECO:0000256" key="1">
    <source>
        <dbReference type="SAM" id="Coils"/>
    </source>
</evidence>
<reference evidence="2 3" key="1">
    <citation type="submission" date="2023-04" db="EMBL/GenBank/DDBJ databases">
        <title>Bacteria Genome Submission.</title>
        <authorList>
            <person name="Isaac P."/>
        </authorList>
    </citation>
    <scope>NUCLEOTIDE SEQUENCE [LARGE SCALE GENOMIC DNA]</scope>
    <source>
        <strain evidence="2 3">SampleS7P1</strain>
        <plasmid evidence="2 3">unnamed5</plasmid>
    </source>
</reference>
<feature type="coiled-coil region" evidence="1">
    <location>
        <begin position="119"/>
        <end position="160"/>
    </location>
</feature>
<keyword evidence="1" id="KW-0175">Coiled coil</keyword>
<dbReference type="Proteomes" id="UP001239169">
    <property type="component" value="Plasmid unnamed5"/>
</dbReference>